<accession>A0A444YNH5</accession>
<comment type="caution">
    <text evidence="1">The sequence shown here is derived from an EMBL/GenBank/DDBJ whole genome shotgun (WGS) entry which is preliminary data.</text>
</comment>
<dbReference type="EMBL" id="SDMP01000016">
    <property type="protein sequence ID" value="RYR03536.1"/>
    <property type="molecule type" value="Genomic_DNA"/>
</dbReference>
<organism evidence="1 2">
    <name type="scientific">Arachis hypogaea</name>
    <name type="common">Peanut</name>
    <dbReference type="NCBI Taxonomy" id="3818"/>
    <lineage>
        <taxon>Eukaryota</taxon>
        <taxon>Viridiplantae</taxon>
        <taxon>Streptophyta</taxon>
        <taxon>Embryophyta</taxon>
        <taxon>Tracheophyta</taxon>
        <taxon>Spermatophyta</taxon>
        <taxon>Magnoliopsida</taxon>
        <taxon>eudicotyledons</taxon>
        <taxon>Gunneridae</taxon>
        <taxon>Pentapetalae</taxon>
        <taxon>rosids</taxon>
        <taxon>fabids</taxon>
        <taxon>Fabales</taxon>
        <taxon>Fabaceae</taxon>
        <taxon>Papilionoideae</taxon>
        <taxon>50 kb inversion clade</taxon>
        <taxon>dalbergioids sensu lato</taxon>
        <taxon>Dalbergieae</taxon>
        <taxon>Pterocarpus clade</taxon>
        <taxon>Arachis</taxon>
    </lineage>
</organism>
<name>A0A444YNH5_ARAHY</name>
<proteinExistence type="predicted"/>
<sequence>MNLSAGHESPHTAPMESLYTWKQKVSCFGRVHYLEHILEAHHLARQRIGFSLFRGRTWELEMIIEPKEKDASGLEAIVDG</sequence>
<dbReference type="Proteomes" id="UP000289738">
    <property type="component" value="Chromosome B06"/>
</dbReference>
<reference evidence="1 2" key="1">
    <citation type="submission" date="2019-01" db="EMBL/GenBank/DDBJ databases">
        <title>Sequencing of cultivated peanut Arachis hypogaea provides insights into genome evolution and oil improvement.</title>
        <authorList>
            <person name="Chen X."/>
        </authorList>
    </citation>
    <scope>NUCLEOTIDE SEQUENCE [LARGE SCALE GENOMIC DNA]</scope>
    <source>
        <strain evidence="2">cv. Fuhuasheng</strain>
        <tissue evidence="1">Leaves</tissue>
    </source>
</reference>
<evidence type="ECO:0000313" key="1">
    <source>
        <dbReference type="EMBL" id="RYR03536.1"/>
    </source>
</evidence>
<gene>
    <name evidence="1" type="ORF">Ahy_B06g082561</name>
</gene>
<keyword evidence="2" id="KW-1185">Reference proteome</keyword>
<protein>
    <submittedName>
        <fullName evidence="1">Uncharacterized protein</fullName>
    </submittedName>
</protein>
<evidence type="ECO:0000313" key="2">
    <source>
        <dbReference type="Proteomes" id="UP000289738"/>
    </source>
</evidence>
<dbReference type="AlphaFoldDB" id="A0A444YNH5"/>